<accession>A0A9W6PWN0</accession>
<evidence type="ECO:0000256" key="1">
    <source>
        <dbReference type="ARBA" id="ARBA00007664"/>
    </source>
</evidence>
<evidence type="ECO:0000256" key="4">
    <source>
        <dbReference type="ARBA" id="ARBA00022825"/>
    </source>
</evidence>
<protein>
    <recommendedName>
        <fullName evidence="9">Peptidase S1 domain-containing protein</fullName>
    </recommendedName>
</protein>
<dbReference type="Proteomes" id="UP001165124">
    <property type="component" value="Unassembled WGS sequence"/>
</dbReference>
<dbReference type="GO" id="GO:0004252">
    <property type="term" value="F:serine-type endopeptidase activity"/>
    <property type="evidence" value="ECO:0007669"/>
    <property type="project" value="InterPro"/>
</dbReference>
<feature type="disulfide bond" evidence="7">
    <location>
        <begin position="124"/>
        <end position="144"/>
    </location>
</feature>
<organism evidence="10 11">
    <name type="scientific">Actinomadura rubrobrunea</name>
    <dbReference type="NCBI Taxonomy" id="115335"/>
    <lineage>
        <taxon>Bacteria</taxon>
        <taxon>Bacillati</taxon>
        <taxon>Actinomycetota</taxon>
        <taxon>Actinomycetes</taxon>
        <taxon>Streptosporangiales</taxon>
        <taxon>Thermomonosporaceae</taxon>
        <taxon>Actinomadura</taxon>
    </lineage>
</organism>
<dbReference type="EMBL" id="BSRZ01000008">
    <property type="protein sequence ID" value="GLW65310.1"/>
    <property type="molecule type" value="Genomic_DNA"/>
</dbReference>
<sequence>MRLRRARVSAGIAVLVALVAGFVSAPATAQAAPTAARTDGGEARLQQVARVLRSASVPGTAWYRVPGSDMVEVIADRTVTGVRLERIEAAIRSYSDVVRLRRVEGAIGVRLSGGDPVSGGGARCTLGANVTDGGAYYFITSGHCGSAVSTWYTLDGALVGSTVANSFPGNDYSVVRYTGSVPHEGTVGDQDITSAGNAYVGESVCMRGAVSGVRCGTVLALNATVNYPEGTVSGLIRTNICSEPGDSGAPLYDGTRLLGILSGGSGNCTSGGTSFFQPIIEILSAYGLAVY</sequence>
<dbReference type="InterPro" id="IPR009003">
    <property type="entry name" value="Peptidase_S1_PA"/>
</dbReference>
<dbReference type="GO" id="GO:0006508">
    <property type="term" value="P:proteolysis"/>
    <property type="evidence" value="ECO:0007669"/>
    <property type="project" value="UniProtKB-KW"/>
</dbReference>
<feature type="active site" description="Charge relay system" evidence="6">
    <location>
        <position position="171"/>
    </location>
</feature>
<feature type="active site" description="Charge relay system" evidence="6">
    <location>
        <position position="247"/>
    </location>
</feature>
<reference evidence="10" key="1">
    <citation type="submission" date="2023-02" db="EMBL/GenBank/DDBJ databases">
        <title>Actinomadura rubrobrunea NBRC 14622.</title>
        <authorList>
            <person name="Ichikawa N."/>
            <person name="Sato H."/>
            <person name="Tonouchi N."/>
        </authorList>
    </citation>
    <scope>NUCLEOTIDE SEQUENCE</scope>
    <source>
        <strain evidence="10">NBRC 14622</strain>
    </source>
</reference>
<dbReference type="Pfam" id="PF00089">
    <property type="entry name" value="Trypsin"/>
    <property type="match status" value="1"/>
</dbReference>
<evidence type="ECO:0000256" key="7">
    <source>
        <dbReference type="PIRSR" id="PIRSR001134-2"/>
    </source>
</evidence>
<feature type="chain" id="PRO_5040903322" description="Peptidase S1 domain-containing protein" evidence="8">
    <location>
        <begin position="32"/>
        <end position="291"/>
    </location>
</feature>
<feature type="active site" description="Charge relay system" evidence="6">
    <location>
        <position position="143"/>
    </location>
</feature>
<evidence type="ECO:0000256" key="5">
    <source>
        <dbReference type="ARBA" id="ARBA00023157"/>
    </source>
</evidence>
<evidence type="ECO:0000256" key="8">
    <source>
        <dbReference type="SAM" id="SignalP"/>
    </source>
</evidence>
<dbReference type="AlphaFoldDB" id="A0A9W6PWN0"/>
<keyword evidence="11" id="KW-1185">Reference proteome</keyword>
<dbReference type="RefSeq" id="WP_083950792.1">
    <property type="nucleotide sequence ID" value="NZ_BSRZ01000008.1"/>
</dbReference>
<feature type="domain" description="Peptidase S1" evidence="9">
    <location>
        <begin position="168"/>
        <end position="282"/>
    </location>
</feature>
<comment type="caution">
    <text evidence="10">The sequence shown here is derived from an EMBL/GenBank/DDBJ whole genome shotgun (WGS) entry which is preliminary data.</text>
</comment>
<feature type="disulfide bond" evidence="7">
    <location>
        <begin position="205"/>
        <end position="215"/>
    </location>
</feature>
<name>A0A9W6PWN0_9ACTN</name>
<dbReference type="SUPFAM" id="SSF50494">
    <property type="entry name" value="Trypsin-like serine proteases"/>
    <property type="match status" value="1"/>
</dbReference>
<comment type="similarity">
    <text evidence="1">Belongs to the peptidase S1 family.</text>
</comment>
<evidence type="ECO:0000256" key="2">
    <source>
        <dbReference type="ARBA" id="ARBA00022670"/>
    </source>
</evidence>
<dbReference type="PRINTS" id="PR00861">
    <property type="entry name" value="ALYTICPTASE"/>
</dbReference>
<feature type="signal peptide" evidence="8">
    <location>
        <begin position="1"/>
        <end position="31"/>
    </location>
</feature>
<feature type="disulfide bond" evidence="7">
    <location>
        <begin position="241"/>
        <end position="268"/>
    </location>
</feature>
<keyword evidence="3" id="KW-0378">Hydrolase</keyword>
<evidence type="ECO:0000313" key="10">
    <source>
        <dbReference type="EMBL" id="GLW65310.1"/>
    </source>
</evidence>
<dbReference type="InterPro" id="IPR001316">
    <property type="entry name" value="Pept_S1A_streptogrisin"/>
</dbReference>
<keyword evidence="4" id="KW-0720">Serine protease</keyword>
<dbReference type="InterPro" id="IPR043504">
    <property type="entry name" value="Peptidase_S1_PA_chymotrypsin"/>
</dbReference>
<dbReference type="Gene3D" id="2.40.10.10">
    <property type="entry name" value="Trypsin-like serine proteases"/>
    <property type="match status" value="2"/>
</dbReference>
<dbReference type="InterPro" id="IPR001254">
    <property type="entry name" value="Trypsin_dom"/>
</dbReference>
<evidence type="ECO:0000313" key="11">
    <source>
        <dbReference type="Proteomes" id="UP001165124"/>
    </source>
</evidence>
<keyword evidence="5 7" id="KW-1015">Disulfide bond</keyword>
<dbReference type="PIRSF" id="PIRSF001134">
    <property type="entry name" value="Streptogrisin"/>
    <property type="match status" value="1"/>
</dbReference>
<gene>
    <name evidence="10" type="ORF">Arub01_35540</name>
</gene>
<keyword evidence="2" id="KW-0645">Protease</keyword>
<dbReference type="CDD" id="cd21112">
    <property type="entry name" value="alphaLP-like"/>
    <property type="match status" value="1"/>
</dbReference>
<proteinExistence type="inferred from homology"/>
<evidence type="ECO:0000256" key="6">
    <source>
        <dbReference type="PIRSR" id="PIRSR001134-1"/>
    </source>
</evidence>
<keyword evidence="8" id="KW-0732">Signal</keyword>
<evidence type="ECO:0000256" key="3">
    <source>
        <dbReference type="ARBA" id="ARBA00022801"/>
    </source>
</evidence>
<evidence type="ECO:0000259" key="9">
    <source>
        <dbReference type="Pfam" id="PF00089"/>
    </source>
</evidence>